<proteinExistence type="predicted"/>
<dbReference type="CTD" id="34610"/>
<evidence type="ECO:0000313" key="1">
    <source>
        <dbReference type="Proteomes" id="UP000504633"/>
    </source>
</evidence>
<organism evidence="1 2">
    <name type="scientific">Drosophila hydei</name>
    <name type="common">Fruit fly</name>
    <dbReference type="NCBI Taxonomy" id="7224"/>
    <lineage>
        <taxon>Eukaryota</taxon>
        <taxon>Metazoa</taxon>
        <taxon>Ecdysozoa</taxon>
        <taxon>Arthropoda</taxon>
        <taxon>Hexapoda</taxon>
        <taxon>Insecta</taxon>
        <taxon>Pterygota</taxon>
        <taxon>Neoptera</taxon>
        <taxon>Endopterygota</taxon>
        <taxon>Diptera</taxon>
        <taxon>Brachycera</taxon>
        <taxon>Muscomorpha</taxon>
        <taxon>Ephydroidea</taxon>
        <taxon>Drosophilidae</taxon>
        <taxon>Drosophila</taxon>
    </lineage>
</organism>
<dbReference type="Proteomes" id="UP000504633">
    <property type="component" value="Unplaced"/>
</dbReference>
<dbReference type="OMA" id="YTDRKAV"/>
<dbReference type="OrthoDB" id="7757854at2759"/>
<sequence>MEIDDKSNTMMGTGTQELLEERDVELKKVLKLKLILNEIRNLNLGPAETPEIKRALKLVSVADYIRLGDDQDHLLDLQECSRCPPLSYIDSKAVRTKLAENLRTILTPIAQLGDKIRTELPGALAKEEEAQLTQGQKEIIRMQKEQRDCLEKLVHMHHQKCVLMMEAAELKMGPLLGHELKLQQAQAQLLQTKADLLRMYLINEIFSRTDHSLKAHEEVDKYIDELLRANQTERR</sequence>
<reference evidence="2" key="1">
    <citation type="submission" date="2025-08" db="UniProtKB">
        <authorList>
            <consortium name="RefSeq"/>
        </authorList>
    </citation>
    <scope>IDENTIFICATION</scope>
    <source>
        <strain evidence="2">15085-1641.00</strain>
        <tissue evidence="2">Whole body</tissue>
    </source>
</reference>
<gene>
    <name evidence="2" type="primary">LOC111603765</name>
</gene>
<name>A0A6J1MAA3_DROHY</name>
<dbReference type="RefSeq" id="XP_023177266.2">
    <property type="nucleotide sequence ID" value="XM_023321498.2"/>
</dbReference>
<dbReference type="AlphaFoldDB" id="A0A6J1MAA3"/>
<keyword evidence="1" id="KW-1185">Reference proteome</keyword>
<dbReference type="GeneID" id="111603765"/>
<evidence type="ECO:0000313" key="2">
    <source>
        <dbReference type="RefSeq" id="XP_023177266.2"/>
    </source>
</evidence>
<dbReference type="KEGG" id="dhe:111603765"/>
<protein>
    <submittedName>
        <fullName evidence="2">Augmin complex subunit dgt2 isoform X1</fullName>
    </submittedName>
</protein>
<accession>A0A6J1MAA3</accession>